<evidence type="ECO:0000313" key="2">
    <source>
        <dbReference type="Proteomes" id="UP000249056"/>
    </source>
</evidence>
<dbReference type="AlphaFoldDB" id="A0A395IN23"/>
<evidence type="ECO:0000313" key="1">
    <source>
        <dbReference type="EMBL" id="RAL61705.1"/>
    </source>
</evidence>
<dbReference type="OrthoDB" id="5426798at2759"/>
<dbReference type="Proteomes" id="UP000249056">
    <property type="component" value="Unassembled WGS sequence"/>
</dbReference>
<dbReference type="EMBL" id="QKRW01000029">
    <property type="protein sequence ID" value="RAL61705.1"/>
    <property type="molecule type" value="Genomic_DNA"/>
</dbReference>
<organism evidence="1 2">
    <name type="scientific">Monilinia fructigena</name>
    <dbReference type="NCBI Taxonomy" id="38457"/>
    <lineage>
        <taxon>Eukaryota</taxon>
        <taxon>Fungi</taxon>
        <taxon>Dikarya</taxon>
        <taxon>Ascomycota</taxon>
        <taxon>Pezizomycotina</taxon>
        <taxon>Leotiomycetes</taxon>
        <taxon>Helotiales</taxon>
        <taxon>Sclerotiniaceae</taxon>
        <taxon>Monilinia</taxon>
    </lineage>
</organism>
<accession>A0A395IN23</accession>
<comment type="caution">
    <text evidence="1">The sequence shown here is derived from an EMBL/GenBank/DDBJ whole genome shotgun (WGS) entry which is preliminary data.</text>
</comment>
<sequence length="119" mass="12926">MKLNRYVQPYGFDDSQILCHVYKAAEHAKLLLDIMNSVANRREYTGVRSPSSGASIEFTSPFVGYAIVAAVDILSARSTRAEIPSIINSFSGARSVIAEIAQFLADSKDTGIAHLEACE</sequence>
<name>A0A395IN23_9HELO</name>
<protein>
    <submittedName>
        <fullName evidence="1">Uncharacterized protein</fullName>
    </submittedName>
</protein>
<gene>
    <name evidence="1" type="ORF">DID88_002773</name>
</gene>
<keyword evidence="2" id="KW-1185">Reference proteome</keyword>
<reference evidence="1 2" key="1">
    <citation type="submission" date="2018-06" db="EMBL/GenBank/DDBJ databases">
        <title>Genome Sequence of the Brown Rot Fungal Pathogen Monilinia fructigena.</title>
        <authorList>
            <person name="Landi L."/>
            <person name="De Miccolis Angelini R.M."/>
            <person name="Pollastro S."/>
            <person name="Abate D."/>
            <person name="Faretra F."/>
            <person name="Romanazzi G."/>
        </authorList>
    </citation>
    <scope>NUCLEOTIDE SEQUENCE [LARGE SCALE GENOMIC DNA]</scope>
    <source>
        <strain evidence="1 2">Mfrg269</strain>
    </source>
</reference>
<proteinExistence type="predicted"/>